<dbReference type="Pfam" id="PF08818">
    <property type="entry name" value="DUF1801"/>
    <property type="match status" value="1"/>
</dbReference>
<dbReference type="Gene3D" id="3.90.1150.200">
    <property type="match status" value="1"/>
</dbReference>
<evidence type="ECO:0000313" key="2">
    <source>
        <dbReference type="EMBL" id="UOX33455.1"/>
    </source>
</evidence>
<protein>
    <submittedName>
        <fullName evidence="2">DUF1801 domain-containing protein</fullName>
    </submittedName>
</protein>
<reference evidence="2" key="1">
    <citation type="submission" date="2021-12" db="EMBL/GenBank/DDBJ databases">
        <authorList>
            <person name="Cha I.-T."/>
            <person name="Lee K.-E."/>
            <person name="Park S.-J."/>
        </authorList>
    </citation>
    <scope>NUCLEOTIDE SEQUENCE</scope>
    <source>
        <strain evidence="2">YSM-43</strain>
    </source>
</reference>
<proteinExistence type="predicted"/>
<dbReference type="RefSeq" id="WP_045971539.1">
    <property type="nucleotide sequence ID" value="NZ_CP090145.1"/>
</dbReference>
<sequence>MKPAEAYIFKQPDLYKEILFHIIAVIEQELPEIELFFKWGIPYFYYNKKPFCYLAPNHKRKFVDVGFAKGFQLKENQEFLVDENRNTVKSLRYFKLEEIDNTILISVLKEAKLLYV</sequence>
<dbReference type="InterPro" id="IPR014922">
    <property type="entry name" value="YdhG-like"/>
</dbReference>
<dbReference type="SUPFAM" id="SSF159888">
    <property type="entry name" value="YdhG-like"/>
    <property type="match status" value="1"/>
</dbReference>
<keyword evidence="3" id="KW-1185">Reference proteome</keyword>
<evidence type="ECO:0000259" key="1">
    <source>
        <dbReference type="Pfam" id="PF08818"/>
    </source>
</evidence>
<name>A0ABY4HLM4_9FLAO</name>
<organism evidence="2 3">
    <name type="scientific">Flavobacterium sediminilitoris</name>
    <dbReference type="NCBI Taxonomy" id="2024526"/>
    <lineage>
        <taxon>Bacteria</taxon>
        <taxon>Pseudomonadati</taxon>
        <taxon>Bacteroidota</taxon>
        <taxon>Flavobacteriia</taxon>
        <taxon>Flavobacteriales</taxon>
        <taxon>Flavobacteriaceae</taxon>
        <taxon>Flavobacterium</taxon>
    </lineage>
</organism>
<evidence type="ECO:0000313" key="3">
    <source>
        <dbReference type="Proteomes" id="UP000830454"/>
    </source>
</evidence>
<accession>A0ABY4HLM4</accession>
<dbReference type="EMBL" id="CP090145">
    <property type="protein sequence ID" value="UOX33455.1"/>
    <property type="molecule type" value="Genomic_DNA"/>
</dbReference>
<feature type="domain" description="YdhG-like" evidence="1">
    <location>
        <begin position="16"/>
        <end position="111"/>
    </location>
</feature>
<gene>
    <name evidence="2" type="ORF">LXD69_15650</name>
</gene>
<dbReference type="Proteomes" id="UP000830454">
    <property type="component" value="Chromosome"/>
</dbReference>
<reference evidence="2" key="2">
    <citation type="submission" date="2022-04" db="EMBL/GenBank/DDBJ databases">
        <title>Complete Genome Sequence of Flavobacterium sediminilitoris YSM-43, Isolated from a Tidal Sediment.</title>
        <authorList>
            <person name="Lee P.A."/>
        </authorList>
    </citation>
    <scope>NUCLEOTIDE SEQUENCE</scope>
    <source>
        <strain evidence="2">YSM-43</strain>
    </source>
</reference>